<gene>
    <name evidence="1" type="ORF">PXEA_LOCUS33328</name>
</gene>
<reference evidence="1" key="1">
    <citation type="submission" date="2018-11" db="EMBL/GenBank/DDBJ databases">
        <authorList>
            <consortium name="Pathogen Informatics"/>
        </authorList>
    </citation>
    <scope>NUCLEOTIDE SEQUENCE</scope>
</reference>
<proteinExistence type="predicted"/>
<dbReference type="AlphaFoldDB" id="A0A448XM47"/>
<accession>A0A448XM47</accession>
<keyword evidence="2" id="KW-1185">Reference proteome</keyword>
<sequence length="137" mass="15258">MAILTDDADYRSAKRLGMYHVHGPTLEMMMHTMDSGLGTFLYCPGSKRLLFGVFIESPSLLKQYTKLSRTSLFQSPVHQVSLEEDVYSLPDLPFPGVFPIYGQSFRCIPGNCMGGNGCVFSYLRSVELTSISSESVR</sequence>
<evidence type="ECO:0000313" key="1">
    <source>
        <dbReference type="EMBL" id="VEL39888.1"/>
    </source>
</evidence>
<dbReference type="Proteomes" id="UP000784294">
    <property type="component" value="Unassembled WGS sequence"/>
</dbReference>
<evidence type="ECO:0000313" key="2">
    <source>
        <dbReference type="Proteomes" id="UP000784294"/>
    </source>
</evidence>
<protein>
    <submittedName>
        <fullName evidence="1">Uncharacterized protein</fullName>
    </submittedName>
</protein>
<name>A0A448XM47_9PLAT</name>
<comment type="caution">
    <text evidence="1">The sequence shown here is derived from an EMBL/GenBank/DDBJ whole genome shotgun (WGS) entry which is preliminary data.</text>
</comment>
<organism evidence="1 2">
    <name type="scientific">Protopolystoma xenopodis</name>
    <dbReference type="NCBI Taxonomy" id="117903"/>
    <lineage>
        <taxon>Eukaryota</taxon>
        <taxon>Metazoa</taxon>
        <taxon>Spiralia</taxon>
        <taxon>Lophotrochozoa</taxon>
        <taxon>Platyhelminthes</taxon>
        <taxon>Monogenea</taxon>
        <taxon>Polyopisthocotylea</taxon>
        <taxon>Polystomatidea</taxon>
        <taxon>Polystomatidae</taxon>
        <taxon>Protopolystoma</taxon>
    </lineage>
</organism>
<dbReference type="EMBL" id="CAAALY010262881">
    <property type="protein sequence ID" value="VEL39888.1"/>
    <property type="molecule type" value="Genomic_DNA"/>
</dbReference>